<keyword evidence="2" id="KW-1185">Reference proteome</keyword>
<dbReference type="Proteomes" id="UP000290244">
    <property type="component" value="Chromosome"/>
</dbReference>
<gene>
    <name evidence="1" type="ORF">EMK97_17315</name>
</gene>
<dbReference type="OrthoDB" id="5768127at2"/>
<evidence type="ECO:0000313" key="2">
    <source>
        <dbReference type="Proteomes" id="UP000290244"/>
    </source>
</evidence>
<dbReference type="EMBL" id="CP034759">
    <property type="protein sequence ID" value="QBG37370.1"/>
    <property type="molecule type" value="Genomic_DNA"/>
</dbReference>
<sequence length="125" mass="14290">MQKHGHYHIEVIGNILISRFYGAWNYEQTKAYQEQVKLEAADIISSPWARIVDLSQWEGGGEETIAPLLMLQKWSEQHNCQFVIFVNPPLVPAFMLEKYGDPYGDYKVVDSIAEAISWAKSCLAK</sequence>
<dbReference type="RefSeq" id="WP_130604036.1">
    <property type="nucleotide sequence ID" value="NZ_CP034759.1"/>
</dbReference>
<dbReference type="KEGG" id="lsd:EMK97_17315"/>
<name>A0A4V0ZGI0_9GAMM</name>
<evidence type="ECO:0008006" key="3">
    <source>
        <dbReference type="Google" id="ProtNLM"/>
    </source>
</evidence>
<evidence type="ECO:0000313" key="1">
    <source>
        <dbReference type="EMBL" id="QBG37370.1"/>
    </source>
</evidence>
<protein>
    <recommendedName>
        <fullName evidence="3">STAS/SEC14 domain-containing protein</fullName>
    </recommendedName>
</protein>
<proteinExistence type="predicted"/>
<accession>A0A4V0ZGI0</accession>
<organism evidence="1 2">
    <name type="scientific">Litorilituus sediminis</name>
    <dbReference type="NCBI Taxonomy" id="718192"/>
    <lineage>
        <taxon>Bacteria</taxon>
        <taxon>Pseudomonadati</taxon>
        <taxon>Pseudomonadota</taxon>
        <taxon>Gammaproteobacteria</taxon>
        <taxon>Alteromonadales</taxon>
        <taxon>Colwelliaceae</taxon>
        <taxon>Litorilituus</taxon>
    </lineage>
</organism>
<reference evidence="1 2" key="1">
    <citation type="submission" date="2018-12" db="EMBL/GenBank/DDBJ databases">
        <title>Complete genome of Litorilituus sediminis.</title>
        <authorList>
            <person name="Liu A."/>
            <person name="Rong J."/>
        </authorList>
    </citation>
    <scope>NUCLEOTIDE SEQUENCE [LARGE SCALE GENOMIC DNA]</scope>
    <source>
        <strain evidence="1 2">JCM 17549</strain>
    </source>
</reference>
<dbReference type="AlphaFoldDB" id="A0A4V0ZGI0"/>